<dbReference type="PROSITE" id="PS51071">
    <property type="entry name" value="HTH_RPIR"/>
    <property type="match status" value="1"/>
</dbReference>
<dbReference type="CDD" id="cd05013">
    <property type="entry name" value="SIS_RpiR"/>
    <property type="match status" value="1"/>
</dbReference>
<dbReference type="Gene3D" id="1.10.10.10">
    <property type="entry name" value="Winged helix-like DNA-binding domain superfamily/Winged helix DNA-binding domain"/>
    <property type="match status" value="1"/>
</dbReference>
<dbReference type="GO" id="GO:0003677">
    <property type="term" value="F:DNA binding"/>
    <property type="evidence" value="ECO:0007669"/>
    <property type="project" value="UniProtKB-KW"/>
</dbReference>
<dbReference type="PROSITE" id="PS51464">
    <property type="entry name" value="SIS"/>
    <property type="match status" value="1"/>
</dbReference>
<protein>
    <submittedName>
        <fullName evidence="6">Uncharacterized protein</fullName>
    </submittedName>
</protein>
<dbReference type="RefSeq" id="WP_031589279.1">
    <property type="nucleotide sequence ID" value="NZ_JNKN01000015.1"/>
</dbReference>
<dbReference type="InterPro" id="IPR035472">
    <property type="entry name" value="RpiR-like_SIS"/>
</dbReference>
<dbReference type="Gene3D" id="3.40.50.10490">
    <property type="entry name" value="Glucose-6-phosphate isomerase like protein, domain 1"/>
    <property type="match status" value="1"/>
</dbReference>
<reference evidence="6 7" key="1">
    <citation type="journal article" date="2015" name="Genome Announc.">
        <title>Expanding the biotechnology potential of lactobacilli through comparative genomics of 213 strains and associated genera.</title>
        <authorList>
            <person name="Sun Z."/>
            <person name="Harris H.M."/>
            <person name="McCann A."/>
            <person name="Guo C."/>
            <person name="Argimon S."/>
            <person name="Zhang W."/>
            <person name="Yang X."/>
            <person name="Jeffery I.B."/>
            <person name="Cooney J.C."/>
            <person name="Kagawa T.F."/>
            <person name="Liu W."/>
            <person name="Song Y."/>
            <person name="Salvetti E."/>
            <person name="Wrobel A."/>
            <person name="Rasinkangas P."/>
            <person name="Parkhill J."/>
            <person name="Rea M.C."/>
            <person name="O'Sullivan O."/>
            <person name="Ritari J."/>
            <person name="Douillard F.P."/>
            <person name="Paul Ross R."/>
            <person name="Yang R."/>
            <person name="Briner A.E."/>
            <person name="Felis G.E."/>
            <person name="de Vos W.M."/>
            <person name="Barrangou R."/>
            <person name="Klaenhammer T.R."/>
            <person name="Caufield P.W."/>
            <person name="Cui Y."/>
            <person name="Zhang H."/>
            <person name="O'Toole P.W."/>
        </authorList>
    </citation>
    <scope>NUCLEOTIDE SEQUENCE [LARGE SCALE GENOMIC DNA]</scope>
    <source>
        <strain evidence="6 7">DSM 20405</strain>
    </source>
</reference>
<keyword evidence="1" id="KW-0805">Transcription regulation</keyword>
<dbReference type="AlphaFoldDB" id="A0A0R2HB31"/>
<evidence type="ECO:0000259" key="5">
    <source>
        <dbReference type="PROSITE" id="PS51464"/>
    </source>
</evidence>
<keyword evidence="2" id="KW-0238">DNA-binding</keyword>
<keyword evidence="7" id="KW-1185">Reference proteome</keyword>
<feature type="domain" description="SIS" evidence="5">
    <location>
        <begin position="103"/>
        <end position="239"/>
    </location>
</feature>
<dbReference type="Pfam" id="PF01380">
    <property type="entry name" value="SIS"/>
    <property type="match status" value="1"/>
</dbReference>
<dbReference type="GO" id="GO:0003700">
    <property type="term" value="F:DNA-binding transcription factor activity"/>
    <property type="evidence" value="ECO:0007669"/>
    <property type="project" value="InterPro"/>
</dbReference>
<dbReference type="InterPro" id="IPR009057">
    <property type="entry name" value="Homeodomain-like_sf"/>
</dbReference>
<dbReference type="PATRIC" id="fig|1410657.5.peg.440"/>
<evidence type="ECO:0000256" key="1">
    <source>
        <dbReference type="ARBA" id="ARBA00023015"/>
    </source>
</evidence>
<accession>A0A0R2HB31</accession>
<evidence type="ECO:0000256" key="2">
    <source>
        <dbReference type="ARBA" id="ARBA00023125"/>
    </source>
</evidence>
<dbReference type="InterPro" id="IPR047640">
    <property type="entry name" value="RpiR-like"/>
</dbReference>
<sequence>MKTLEKMKYLSDLELEIYQYIIAHRSQVISMKLKDISEAIHVSPAMITRVAKKLGYDGFAEWKVVLKTDEGVYVKPNETSLTYIFDFFNRIDSSEYDDMIRSAAKMIAQSSEAVFYGLGISGAIANMGALVLNRCGKKAYCITEFSNRSDGIYTGKEVGVILSVSGETPETIQVMTFLKQQGVKIIAITNVNTSLVAKLADISICYYIPNYRRDDHVSTATQVPVTYIIESIANELKNFGVI</sequence>
<gene>
    <name evidence="6" type="ORF">IV49_GL000414</name>
</gene>
<evidence type="ECO:0000313" key="6">
    <source>
        <dbReference type="EMBL" id="KRN50175.1"/>
    </source>
</evidence>
<organism evidence="6 7">
    <name type="scientific">Kandleria vitulina DSM 20405</name>
    <dbReference type="NCBI Taxonomy" id="1410657"/>
    <lineage>
        <taxon>Bacteria</taxon>
        <taxon>Bacillati</taxon>
        <taxon>Bacillota</taxon>
        <taxon>Erysipelotrichia</taxon>
        <taxon>Erysipelotrichales</taxon>
        <taxon>Coprobacillaceae</taxon>
        <taxon>Kandleria</taxon>
    </lineage>
</organism>
<dbReference type="InterPro" id="IPR000281">
    <property type="entry name" value="HTH_RpiR"/>
</dbReference>
<dbReference type="PANTHER" id="PTHR30514:SF1">
    <property type="entry name" value="HTH-TYPE TRANSCRIPTIONAL REGULATOR HEXR-RELATED"/>
    <property type="match status" value="1"/>
</dbReference>
<dbReference type="InterPro" id="IPR001347">
    <property type="entry name" value="SIS_dom"/>
</dbReference>
<comment type="caution">
    <text evidence="6">The sequence shown here is derived from an EMBL/GenBank/DDBJ whole genome shotgun (WGS) entry which is preliminary data.</text>
</comment>
<dbReference type="SUPFAM" id="SSF46689">
    <property type="entry name" value="Homeodomain-like"/>
    <property type="match status" value="1"/>
</dbReference>
<dbReference type="Proteomes" id="UP000051841">
    <property type="component" value="Unassembled WGS sequence"/>
</dbReference>
<dbReference type="PANTHER" id="PTHR30514">
    <property type="entry name" value="GLUCOKINASE"/>
    <property type="match status" value="1"/>
</dbReference>
<dbReference type="InterPro" id="IPR046348">
    <property type="entry name" value="SIS_dom_sf"/>
</dbReference>
<evidence type="ECO:0000256" key="3">
    <source>
        <dbReference type="ARBA" id="ARBA00023163"/>
    </source>
</evidence>
<name>A0A0R2HB31_9FIRM</name>
<dbReference type="EMBL" id="JQBL01000013">
    <property type="protein sequence ID" value="KRN50175.1"/>
    <property type="molecule type" value="Genomic_DNA"/>
</dbReference>
<evidence type="ECO:0000313" key="7">
    <source>
        <dbReference type="Proteomes" id="UP000051841"/>
    </source>
</evidence>
<dbReference type="GO" id="GO:1901135">
    <property type="term" value="P:carbohydrate derivative metabolic process"/>
    <property type="evidence" value="ECO:0007669"/>
    <property type="project" value="InterPro"/>
</dbReference>
<dbReference type="Pfam" id="PF01418">
    <property type="entry name" value="HTH_6"/>
    <property type="match status" value="1"/>
</dbReference>
<dbReference type="InterPro" id="IPR036388">
    <property type="entry name" value="WH-like_DNA-bd_sf"/>
</dbReference>
<dbReference type="SUPFAM" id="SSF53697">
    <property type="entry name" value="SIS domain"/>
    <property type="match status" value="1"/>
</dbReference>
<dbReference type="GO" id="GO:0097367">
    <property type="term" value="F:carbohydrate derivative binding"/>
    <property type="evidence" value="ECO:0007669"/>
    <property type="project" value="InterPro"/>
</dbReference>
<proteinExistence type="predicted"/>
<evidence type="ECO:0000259" key="4">
    <source>
        <dbReference type="PROSITE" id="PS51071"/>
    </source>
</evidence>
<keyword evidence="3" id="KW-0804">Transcription</keyword>
<feature type="domain" description="HTH rpiR-type" evidence="4">
    <location>
        <begin position="1"/>
        <end position="73"/>
    </location>
</feature>